<dbReference type="GO" id="GO:0005049">
    <property type="term" value="F:nuclear export signal receptor activity"/>
    <property type="evidence" value="ECO:0007669"/>
    <property type="project" value="InterPro"/>
</dbReference>
<gene>
    <name evidence="7" type="ORF">Dda_5806</name>
</gene>
<dbReference type="GO" id="GO:0006405">
    <property type="term" value="P:RNA export from nucleus"/>
    <property type="evidence" value="ECO:0007669"/>
    <property type="project" value="TreeGrafter"/>
</dbReference>
<evidence type="ECO:0000313" key="8">
    <source>
        <dbReference type="Proteomes" id="UP001221413"/>
    </source>
</evidence>
<keyword evidence="4" id="KW-0732">Signal</keyword>
<feature type="domain" description="Exportin-5 C-terminal" evidence="6">
    <location>
        <begin position="394"/>
        <end position="1242"/>
    </location>
</feature>
<name>A0AAD6NGN3_DREDA</name>
<reference evidence="7" key="1">
    <citation type="submission" date="2023-01" db="EMBL/GenBank/DDBJ databases">
        <title>The chitinases involved in constricting ring structure development in the nematode-trapping fungus Drechslerella dactyloides.</title>
        <authorList>
            <person name="Wang R."/>
            <person name="Zhang L."/>
            <person name="Tang P."/>
            <person name="Li S."/>
            <person name="Liang L."/>
        </authorList>
    </citation>
    <scope>NUCLEOTIDE SEQUENCE</scope>
    <source>
        <strain evidence="7">YMF1.00031</strain>
    </source>
</reference>
<feature type="domain" description="Exportin-1/Importin-beta-like" evidence="5">
    <location>
        <begin position="168"/>
        <end position="329"/>
    </location>
</feature>
<keyword evidence="1" id="KW-0819">tRNA processing</keyword>
<evidence type="ECO:0000259" key="6">
    <source>
        <dbReference type="Pfam" id="PF19273"/>
    </source>
</evidence>
<evidence type="ECO:0000259" key="5">
    <source>
        <dbReference type="Pfam" id="PF08389"/>
    </source>
</evidence>
<evidence type="ECO:0000256" key="4">
    <source>
        <dbReference type="SAM" id="SignalP"/>
    </source>
</evidence>
<dbReference type="InterPro" id="IPR013598">
    <property type="entry name" value="Exportin-1/Importin-b-like"/>
</dbReference>
<dbReference type="GO" id="GO:0003723">
    <property type="term" value="F:RNA binding"/>
    <property type="evidence" value="ECO:0007669"/>
    <property type="project" value="TreeGrafter"/>
</dbReference>
<feature type="compositionally biased region" description="Basic and acidic residues" evidence="3">
    <location>
        <begin position="1250"/>
        <end position="1283"/>
    </location>
</feature>
<feature type="signal peptide" evidence="4">
    <location>
        <begin position="1"/>
        <end position="23"/>
    </location>
</feature>
<feature type="chain" id="PRO_5042252807" evidence="4">
    <location>
        <begin position="24"/>
        <end position="1293"/>
    </location>
</feature>
<dbReference type="EMBL" id="JAQGDS010000007">
    <property type="protein sequence ID" value="KAJ6258911.1"/>
    <property type="molecule type" value="Genomic_DNA"/>
</dbReference>
<dbReference type="InterPro" id="IPR011989">
    <property type="entry name" value="ARM-like"/>
</dbReference>
<dbReference type="GO" id="GO:0006611">
    <property type="term" value="P:protein export from nucleus"/>
    <property type="evidence" value="ECO:0007669"/>
    <property type="project" value="InterPro"/>
</dbReference>
<comment type="function">
    <text evidence="2">tRNA nucleus export receptor which facilitates tRNA translocation across the nuclear pore complex. Involved in pre-tRNA splicing, probably by affecting the interaction of pre-tRNA with splicing endonuclease.</text>
</comment>
<dbReference type="GO" id="GO:0042565">
    <property type="term" value="C:RNA nuclear export complex"/>
    <property type="evidence" value="ECO:0007669"/>
    <property type="project" value="TreeGrafter"/>
</dbReference>
<dbReference type="GO" id="GO:0005737">
    <property type="term" value="C:cytoplasm"/>
    <property type="evidence" value="ECO:0007669"/>
    <property type="project" value="TreeGrafter"/>
</dbReference>
<accession>A0AAD6NGN3</accession>
<feature type="compositionally biased region" description="Low complexity" evidence="3">
    <location>
        <begin position="38"/>
        <end position="49"/>
    </location>
</feature>
<dbReference type="Pfam" id="PF08389">
    <property type="entry name" value="Xpo1"/>
    <property type="match status" value="1"/>
</dbReference>
<proteinExistence type="predicted"/>
<organism evidence="7 8">
    <name type="scientific">Drechslerella dactyloides</name>
    <name type="common">Nematode-trapping fungus</name>
    <name type="synonym">Arthrobotrys dactyloides</name>
    <dbReference type="NCBI Taxonomy" id="74499"/>
    <lineage>
        <taxon>Eukaryota</taxon>
        <taxon>Fungi</taxon>
        <taxon>Dikarya</taxon>
        <taxon>Ascomycota</taxon>
        <taxon>Pezizomycotina</taxon>
        <taxon>Orbiliomycetes</taxon>
        <taxon>Orbiliales</taxon>
        <taxon>Orbiliaceae</taxon>
        <taxon>Drechslerella</taxon>
    </lineage>
</organism>
<dbReference type="Gene3D" id="1.25.10.10">
    <property type="entry name" value="Leucine-rich Repeat Variant"/>
    <property type="match status" value="1"/>
</dbReference>
<feature type="region of interest" description="Disordered" evidence="3">
    <location>
        <begin position="29"/>
        <end position="66"/>
    </location>
</feature>
<dbReference type="PANTHER" id="PTHR11223">
    <property type="entry name" value="EXPORTIN 1/5"/>
    <property type="match status" value="1"/>
</dbReference>
<dbReference type="GO" id="GO:0008033">
    <property type="term" value="P:tRNA processing"/>
    <property type="evidence" value="ECO:0007669"/>
    <property type="project" value="UniProtKB-KW"/>
</dbReference>
<protein>
    <submittedName>
        <fullName evidence="7">Exportin-5</fullName>
    </submittedName>
</protein>
<evidence type="ECO:0000256" key="2">
    <source>
        <dbReference type="ARBA" id="ARBA00025147"/>
    </source>
</evidence>
<dbReference type="Proteomes" id="UP001221413">
    <property type="component" value="Unassembled WGS sequence"/>
</dbReference>
<evidence type="ECO:0000313" key="7">
    <source>
        <dbReference type="EMBL" id="KAJ6258911.1"/>
    </source>
</evidence>
<evidence type="ECO:0000256" key="1">
    <source>
        <dbReference type="ARBA" id="ARBA00022694"/>
    </source>
</evidence>
<feature type="compositionally biased region" description="Polar residues" evidence="3">
    <location>
        <begin position="50"/>
        <end position="65"/>
    </location>
</feature>
<dbReference type="PANTHER" id="PTHR11223:SF3">
    <property type="entry name" value="EXPORTIN-5"/>
    <property type="match status" value="1"/>
</dbReference>
<sequence>MARIQPSRPLLLALIVVDMDAAGDPVQHHHLHLANGGSSSTTTRDVSSTLPQASPSTLADGSSANAADGPAVQQIIAALQVIHDPSSSNSHRKHAGDYLEHAKADAKAPLHGFTLAADLDQIPAVRHFGLGLLAHAIRYNWLDYAREESDAIRLWVVQLAQRSRPDDPSYLRNKVAQLWVDVAKRSWAAEWLDMDFNLVKLWETDLLHRELAMYILESLVDEIFNREDSHSDPRTSVLHKACVDIFTPFRVLAESYPQRENKVDIRCGQDGWLGRLVLQLQECLAAGVADPKAEAFAVQALSTLRACMSWSIPKAIVHTGAVDCLGRAMMCGNAQLRVLTGQISIEALTTLFQREFLDDDDFRAIVGPLYRTATIRELRNILAAISVDAEAPDEDIYLFLKRFAEMIGNLGNTLEEKYSCMPPDADVSEFLLLLFEFAKAQSLVVSQHNISAWARILRKEDLRDHPTAQQLAPQLIQFCDERLLRYESLPANSKNPSYLFLFEDFETMPERHSFLGNYRRYLSSIIDSLVRRRPFEVFPFILNNLDSAITQMLKDMPPITPENYVKNSDFYLRTDAKFTVVDAALKGYIRWFTSLSQDSIRESQEPQSAFENNLGQWCEKLLTIDFQDPMIKKKVVQLVVALSTTALENQPGLMLKALEYVLLTRLPENTPNGAYNDAVKDLQGTCIGELQRLAVKMPDNLISVYGQLEMKINEIMTTQQLDGRHRLAYQTFLYSIVLHTKQIDPQLRIRTLESHLTPIIEDWCRPELTEMLSSFDGFCRLLMLNQVEEYLHTRKANQIRDWSAHELDAEGQTLQSHLTDKYNALPLRATKGYIAITADKIKKPSPTYDIACHIWRNKINLILPNLLKFLTHAHAFHNPKNWGNLPLELHPVMQRVLTDRFWQSGISSGSRDEFYENVSKTRLTMEGFASSIRGTIRTVRETCYSILWALGKLDINFYDYPELPGPLTIAMFQDADSLSSHQMTTLINISRVILDECPVQYRPHFLTPFLSSLFLQVDKKVVGEWTRLVNAGLIATTEEDKLTVEMKEESVLRQLTYTAVLVVAQLLDPGRPETGFPTEQLELSQSEPSAATKREGQMREFILSCDNILEPLILFCTHVLGMRDSRCCGIIIRVFRSILDEFVTRPGLREFICREVFMAAINSFNNDYFVEIQKDLAGLIAQIYTLYSPSTDQPRQLLLTVPGVTEQKVNTFHRRVMGVLNARVQRSLMMDLLGDVRGVPLSEKGKVVVPRAKEKEKAEKEKERERKAAIEREQREAMDKRTPEYGGLADMFS</sequence>
<feature type="region of interest" description="Disordered" evidence="3">
    <location>
        <begin position="1250"/>
        <end position="1293"/>
    </location>
</feature>
<dbReference type="InterPro" id="IPR045478">
    <property type="entry name" value="Exportin-5_C"/>
</dbReference>
<comment type="caution">
    <text evidence="7">The sequence shown here is derived from an EMBL/GenBank/DDBJ whole genome shotgun (WGS) entry which is preliminary data.</text>
</comment>
<dbReference type="GO" id="GO:0005634">
    <property type="term" value="C:nucleus"/>
    <property type="evidence" value="ECO:0007669"/>
    <property type="project" value="TreeGrafter"/>
</dbReference>
<evidence type="ECO:0000256" key="3">
    <source>
        <dbReference type="SAM" id="MobiDB-lite"/>
    </source>
</evidence>
<dbReference type="InterPro" id="IPR016024">
    <property type="entry name" value="ARM-type_fold"/>
</dbReference>
<dbReference type="SUPFAM" id="SSF48371">
    <property type="entry name" value="ARM repeat"/>
    <property type="match status" value="1"/>
</dbReference>
<dbReference type="InterPro" id="IPR045065">
    <property type="entry name" value="XPO1/5"/>
</dbReference>
<dbReference type="Pfam" id="PF19273">
    <property type="entry name" value="Exportin-5"/>
    <property type="match status" value="1"/>
</dbReference>
<keyword evidence="8" id="KW-1185">Reference proteome</keyword>